<evidence type="ECO:0000259" key="2">
    <source>
        <dbReference type="Pfam" id="PF02120"/>
    </source>
</evidence>
<gene>
    <name evidence="3" type="ORF">PS273GM_22955</name>
</gene>
<keyword evidence="3" id="KW-0282">Flagellum</keyword>
<evidence type="ECO:0000256" key="1">
    <source>
        <dbReference type="SAM" id="MobiDB-lite"/>
    </source>
</evidence>
<dbReference type="RefSeq" id="WP_064482601.1">
    <property type="nucleotide sequence ID" value="NZ_CP015641.1"/>
</dbReference>
<feature type="domain" description="Flagellar hook-length control protein-like C-terminal" evidence="2">
    <location>
        <begin position="286"/>
        <end position="364"/>
    </location>
</feature>
<feature type="compositionally biased region" description="Low complexity" evidence="1">
    <location>
        <begin position="51"/>
        <end position="60"/>
    </location>
</feature>
<name>A0A172WWJ7_STUST</name>
<keyword evidence="3" id="KW-0969">Cilium</keyword>
<dbReference type="InterPro" id="IPR052563">
    <property type="entry name" value="FliK"/>
</dbReference>
<dbReference type="AlphaFoldDB" id="A0A172WWJ7"/>
<protein>
    <submittedName>
        <fullName evidence="3">Flagellar hook-length control protein</fullName>
    </submittedName>
</protein>
<dbReference type="PANTHER" id="PTHR37533:SF2">
    <property type="entry name" value="FLAGELLAR HOOK-LENGTH CONTROL PROTEIN"/>
    <property type="match status" value="1"/>
</dbReference>
<dbReference type="Gene3D" id="3.30.750.140">
    <property type="match status" value="1"/>
</dbReference>
<feature type="compositionally biased region" description="Basic and acidic residues" evidence="1">
    <location>
        <begin position="364"/>
        <end position="378"/>
    </location>
</feature>
<dbReference type="EMBL" id="CP015641">
    <property type="protein sequence ID" value="ANF27786.1"/>
    <property type="molecule type" value="Genomic_DNA"/>
</dbReference>
<dbReference type="InterPro" id="IPR038610">
    <property type="entry name" value="FliK-like_C_sf"/>
</dbReference>
<evidence type="ECO:0000313" key="4">
    <source>
        <dbReference type="Proteomes" id="UP000077787"/>
    </source>
</evidence>
<dbReference type="InterPro" id="IPR021136">
    <property type="entry name" value="Flagellar_hook_control-like_C"/>
</dbReference>
<keyword evidence="3" id="KW-0966">Cell projection</keyword>
<dbReference type="Proteomes" id="UP000077787">
    <property type="component" value="Chromosome"/>
</dbReference>
<feature type="compositionally biased region" description="Basic and acidic residues" evidence="1">
    <location>
        <begin position="403"/>
        <end position="413"/>
    </location>
</feature>
<feature type="compositionally biased region" description="Low complexity" evidence="1">
    <location>
        <begin position="16"/>
        <end position="33"/>
    </location>
</feature>
<accession>A0A172WWJ7</accession>
<feature type="region of interest" description="Disordered" evidence="1">
    <location>
        <begin position="359"/>
        <end position="413"/>
    </location>
</feature>
<dbReference type="OrthoDB" id="1792985at2"/>
<feature type="compositionally biased region" description="Basic and acidic residues" evidence="1">
    <location>
        <begin position="61"/>
        <end position="86"/>
    </location>
</feature>
<proteinExistence type="predicted"/>
<reference evidence="3 4" key="1">
    <citation type="submission" date="2016-05" db="EMBL/GenBank/DDBJ databases">
        <title>Genome sequence of Pseudomonas stutzeri 273 and identification of the exopolysaccharide biosynthesis locus.</title>
        <authorList>
            <person name="Wu S."/>
            <person name="Sun C."/>
        </authorList>
    </citation>
    <scope>NUCLEOTIDE SEQUENCE [LARGE SCALE GENOMIC DNA]</scope>
    <source>
        <strain evidence="3 4">273</strain>
    </source>
</reference>
<dbReference type="PANTHER" id="PTHR37533">
    <property type="entry name" value="FLAGELLAR HOOK-LENGTH CONTROL PROTEIN"/>
    <property type="match status" value="1"/>
</dbReference>
<dbReference type="Pfam" id="PF02120">
    <property type="entry name" value="Flg_hook"/>
    <property type="match status" value="1"/>
</dbReference>
<organism evidence="3 4">
    <name type="scientific">Stutzerimonas stutzeri</name>
    <name type="common">Pseudomonas stutzeri</name>
    <dbReference type="NCBI Taxonomy" id="316"/>
    <lineage>
        <taxon>Bacteria</taxon>
        <taxon>Pseudomonadati</taxon>
        <taxon>Pseudomonadota</taxon>
        <taxon>Gammaproteobacteria</taxon>
        <taxon>Pseudomonadales</taxon>
        <taxon>Pseudomonadaceae</taxon>
        <taxon>Stutzerimonas</taxon>
    </lineage>
</organism>
<sequence>MAVSPDLLLNIKAPTAAAKAANASPKPAQQSSSDEASSFANVYAKERQGKPAEAQNAAAKPARDKSTSEEPSQETDKASGTEKPETAETGNDLPASLETVDDSVPNPEAELDPLLLFGMGGQGTVSEAPPVDELPLPDSELLVGLAQPVVAGESLEAEGDTVLAGQRTLELQSATQKSPVMTSVLVEEGASDAQETLPAALLEGEALVDESDDRSLEEGFGELLEKLDASKDSRPSASGEAALNRLNPLTQALAQQNQTQQLQRPTMVPGQPVQMQQTGWSEAVVDRVMWLSSQNLKSAEIQLDPAELGRMEVRIDMTKDQTQVTFLSPHAAVRDALEGQMQRLRDMFTQQGMTMDVNVSDQSRGWRGDGGGESRDRGAAGVSTAGDDEVVQGSMEISSARTGGDRGLVDYYA</sequence>
<evidence type="ECO:0000313" key="3">
    <source>
        <dbReference type="EMBL" id="ANF27786.1"/>
    </source>
</evidence>
<feature type="region of interest" description="Disordered" evidence="1">
    <location>
        <begin position="16"/>
        <end position="110"/>
    </location>
</feature>
<dbReference type="CDD" id="cd17470">
    <property type="entry name" value="T3SS_Flik_C"/>
    <property type="match status" value="1"/>
</dbReference>